<protein>
    <submittedName>
        <fullName evidence="1">Uncharacterized protein</fullName>
    </submittedName>
</protein>
<organism evidence="1 2">
    <name type="scientific">Duncaniella muris</name>
    <dbReference type="NCBI Taxonomy" id="2094150"/>
    <lineage>
        <taxon>Bacteria</taxon>
        <taxon>Pseudomonadati</taxon>
        <taxon>Bacteroidota</taxon>
        <taxon>Bacteroidia</taxon>
        <taxon>Bacteroidales</taxon>
        <taxon>Muribaculaceae</taxon>
        <taxon>Duncaniella</taxon>
    </lineage>
</organism>
<proteinExistence type="predicted"/>
<keyword evidence="2" id="KW-1185">Reference proteome</keyword>
<dbReference type="EMBL" id="PUEC01000019">
    <property type="protein sequence ID" value="PWB01652.1"/>
    <property type="molecule type" value="Genomic_DNA"/>
</dbReference>
<comment type="caution">
    <text evidence="1">The sequence shown here is derived from an EMBL/GenBank/DDBJ whole genome shotgun (WGS) entry which is preliminary data.</text>
</comment>
<dbReference type="RefSeq" id="WP_107032586.1">
    <property type="nucleotide sequence ID" value="NZ_PUEC01000019.1"/>
</dbReference>
<accession>A0A2V1IIZ2</accession>
<dbReference type="AlphaFoldDB" id="A0A2V1IIZ2"/>
<dbReference type="GeneID" id="82526449"/>
<dbReference type="Proteomes" id="UP000244905">
    <property type="component" value="Unassembled WGS sequence"/>
</dbReference>
<sequence>MDKEMIVDLQSYFDGRGKLNNAITAIKCYSRDSKESSVFFGYVDGFKNKRTINIPIDPKDLLPILEKYVNNIDIQIMEITNPKILDYELSPDGIPSGWEQNIRESIESALKWYNHDLAKGTPGYELWNEITDQSGVWETPNCFIVNDLGDESKDDMLLLQITNPNEVISGLSRMVPVTIKLKFISRLKG</sequence>
<reference evidence="2" key="1">
    <citation type="submission" date="2018-02" db="EMBL/GenBank/DDBJ databases">
        <authorList>
            <person name="Clavel T."/>
            <person name="Strowig T."/>
        </authorList>
    </citation>
    <scope>NUCLEOTIDE SEQUENCE [LARGE SCALE GENOMIC DNA]</scope>
    <source>
        <strain evidence="2">DSM 103720</strain>
    </source>
</reference>
<gene>
    <name evidence="1" type="ORF">C5O23_08860</name>
</gene>
<name>A0A2V1IIZ2_9BACT</name>
<evidence type="ECO:0000313" key="1">
    <source>
        <dbReference type="EMBL" id="PWB01652.1"/>
    </source>
</evidence>
<evidence type="ECO:0000313" key="2">
    <source>
        <dbReference type="Proteomes" id="UP000244905"/>
    </source>
</evidence>